<evidence type="ECO:0000256" key="4">
    <source>
        <dbReference type="PROSITE-ProRule" id="PRU01161"/>
    </source>
</evidence>
<dbReference type="SUPFAM" id="SSF52151">
    <property type="entry name" value="FabD/lysophospholipase-like"/>
    <property type="match status" value="1"/>
</dbReference>
<evidence type="ECO:0000256" key="5">
    <source>
        <dbReference type="SAM" id="Phobius"/>
    </source>
</evidence>
<dbReference type="GO" id="GO:0046486">
    <property type="term" value="P:glycerolipid metabolic process"/>
    <property type="evidence" value="ECO:0007669"/>
    <property type="project" value="UniProtKB-ARBA"/>
</dbReference>
<feature type="transmembrane region" description="Helical" evidence="5">
    <location>
        <begin position="68"/>
        <end position="90"/>
    </location>
</feature>
<keyword evidence="1" id="KW-0378">Hydrolase</keyword>
<name>A0A0C2X223_SERVB</name>
<sequence length="571" mass="62819">MQTLVAKARGLCLLSLGKHFTRSHSSQNDFHKDAGGAQSVSQLTILSDLVYRLNFDDGNDENKRLCTVFDMICGVGSGGFIAILLCILGLTADQALEEFLELNATVLEKPGVDTETRTQALKRHIEAMLKKHKINKEMRLLDKFERSNGCKLAVPISSKHHVGSTCTLHNYRIRQEQPLNLTISEALLVTLAMPPMFNPTSISKDVEYIGGDIALSNPIEQVITEAYDAFCPEERVACLISWNEFMGKLVTNSNQRRGASTPGSDIWASTVDFLLSSNRLVSGIIEDSGWSCFPGTAETLWWTKNACPCTTTNLENVRDVQAAMGGHGEDNSGIGGCGKTQLALKFMRVHEAKFASRFVIDGSSESRIRTDILRHVRSLAIEHSQKDFEECLLFLAQPSPNGPRLILYDSVDDPEMDLGPLLPHGDSSPIILASRNRSAGELCPEGHLELDIMSTDEAVEVLVKSPDDTGSSTQESRDGAHAIAQALGCLPLALTQARSYMYQTKCSASAYLERLASHRDRLLAQPVKHQRDMRYLSTYAAFDASFSKLSSHEASIQFPTTLAKRPILSEK</sequence>
<dbReference type="InterPro" id="IPR016035">
    <property type="entry name" value="Acyl_Trfase/lysoPLipase"/>
</dbReference>
<keyword evidence="5" id="KW-0472">Membrane</keyword>
<dbReference type="GO" id="GO:0016020">
    <property type="term" value="C:membrane"/>
    <property type="evidence" value="ECO:0007669"/>
    <property type="project" value="TreeGrafter"/>
</dbReference>
<keyword evidence="5" id="KW-1133">Transmembrane helix</keyword>
<dbReference type="InterPro" id="IPR002641">
    <property type="entry name" value="PNPLA_dom"/>
</dbReference>
<dbReference type="PROSITE" id="PS51635">
    <property type="entry name" value="PNPLA"/>
    <property type="match status" value="1"/>
</dbReference>
<gene>
    <name evidence="7" type="ORF">M408DRAFT_20619</name>
</gene>
<evidence type="ECO:0000259" key="6">
    <source>
        <dbReference type="PROSITE" id="PS51635"/>
    </source>
</evidence>
<protein>
    <recommendedName>
        <fullName evidence="6">PNPLA domain-containing protein</fullName>
    </recommendedName>
</protein>
<dbReference type="PANTHER" id="PTHR24185:SF1">
    <property type="entry name" value="CALCIUM-INDEPENDENT PHOSPHOLIPASE A2-GAMMA"/>
    <property type="match status" value="1"/>
</dbReference>
<dbReference type="Pfam" id="PF01734">
    <property type="entry name" value="Patatin"/>
    <property type="match status" value="1"/>
</dbReference>
<feature type="domain" description="PNPLA" evidence="6">
    <location>
        <begin position="30"/>
        <end position="223"/>
    </location>
</feature>
<accession>A0A0C2X223</accession>
<evidence type="ECO:0000313" key="8">
    <source>
        <dbReference type="Proteomes" id="UP000054097"/>
    </source>
</evidence>
<dbReference type="AlphaFoldDB" id="A0A0C2X223"/>
<keyword evidence="5" id="KW-0812">Transmembrane</keyword>
<dbReference type="OrthoDB" id="1658288at2759"/>
<keyword evidence="8" id="KW-1185">Reference proteome</keyword>
<evidence type="ECO:0000313" key="7">
    <source>
        <dbReference type="EMBL" id="KIM32303.1"/>
    </source>
</evidence>
<proteinExistence type="predicted"/>
<dbReference type="GO" id="GO:0047499">
    <property type="term" value="F:calcium-independent phospholipase A2 activity"/>
    <property type="evidence" value="ECO:0007669"/>
    <property type="project" value="TreeGrafter"/>
</dbReference>
<dbReference type="InterPro" id="IPR027417">
    <property type="entry name" value="P-loop_NTPase"/>
</dbReference>
<dbReference type="GO" id="GO:0016042">
    <property type="term" value="P:lipid catabolic process"/>
    <property type="evidence" value="ECO:0007669"/>
    <property type="project" value="UniProtKB-KW"/>
</dbReference>
<dbReference type="Proteomes" id="UP000054097">
    <property type="component" value="Unassembled WGS sequence"/>
</dbReference>
<dbReference type="EMBL" id="KN824280">
    <property type="protein sequence ID" value="KIM32303.1"/>
    <property type="molecule type" value="Genomic_DNA"/>
</dbReference>
<dbReference type="PANTHER" id="PTHR24185">
    <property type="entry name" value="CALCIUM-INDEPENDENT PHOSPHOLIPASE A2-GAMMA"/>
    <property type="match status" value="1"/>
</dbReference>
<dbReference type="HOGENOM" id="CLU_000288_144_5_1"/>
<organism evidence="7 8">
    <name type="scientific">Serendipita vermifera MAFF 305830</name>
    <dbReference type="NCBI Taxonomy" id="933852"/>
    <lineage>
        <taxon>Eukaryota</taxon>
        <taxon>Fungi</taxon>
        <taxon>Dikarya</taxon>
        <taxon>Basidiomycota</taxon>
        <taxon>Agaricomycotina</taxon>
        <taxon>Agaricomycetes</taxon>
        <taxon>Sebacinales</taxon>
        <taxon>Serendipitaceae</taxon>
        <taxon>Serendipita</taxon>
    </lineage>
</organism>
<keyword evidence="3" id="KW-0443">Lipid metabolism</keyword>
<evidence type="ECO:0000256" key="1">
    <source>
        <dbReference type="ARBA" id="ARBA00022801"/>
    </source>
</evidence>
<evidence type="ECO:0000256" key="2">
    <source>
        <dbReference type="ARBA" id="ARBA00022963"/>
    </source>
</evidence>
<reference evidence="8" key="2">
    <citation type="submission" date="2015-01" db="EMBL/GenBank/DDBJ databases">
        <title>Evolutionary Origins and Diversification of the Mycorrhizal Mutualists.</title>
        <authorList>
            <consortium name="DOE Joint Genome Institute"/>
            <consortium name="Mycorrhizal Genomics Consortium"/>
            <person name="Kohler A."/>
            <person name="Kuo A."/>
            <person name="Nagy L.G."/>
            <person name="Floudas D."/>
            <person name="Copeland A."/>
            <person name="Barry K.W."/>
            <person name="Cichocki N."/>
            <person name="Veneault-Fourrey C."/>
            <person name="LaButti K."/>
            <person name="Lindquist E.A."/>
            <person name="Lipzen A."/>
            <person name="Lundell T."/>
            <person name="Morin E."/>
            <person name="Murat C."/>
            <person name="Riley R."/>
            <person name="Ohm R."/>
            <person name="Sun H."/>
            <person name="Tunlid A."/>
            <person name="Henrissat B."/>
            <person name="Grigoriev I.V."/>
            <person name="Hibbett D.S."/>
            <person name="Martin F."/>
        </authorList>
    </citation>
    <scope>NUCLEOTIDE SEQUENCE [LARGE SCALE GENOMIC DNA]</scope>
    <source>
        <strain evidence="8">MAFF 305830</strain>
    </source>
</reference>
<evidence type="ECO:0000256" key="3">
    <source>
        <dbReference type="ARBA" id="ARBA00023098"/>
    </source>
</evidence>
<keyword evidence="2" id="KW-0442">Lipid degradation</keyword>
<dbReference type="Gene3D" id="3.40.50.300">
    <property type="entry name" value="P-loop containing nucleotide triphosphate hydrolases"/>
    <property type="match status" value="1"/>
</dbReference>
<reference evidence="7 8" key="1">
    <citation type="submission" date="2014-04" db="EMBL/GenBank/DDBJ databases">
        <authorList>
            <consortium name="DOE Joint Genome Institute"/>
            <person name="Kuo A."/>
            <person name="Zuccaro A."/>
            <person name="Kohler A."/>
            <person name="Nagy L.G."/>
            <person name="Floudas D."/>
            <person name="Copeland A."/>
            <person name="Barry K.W."/>
            <person name="Cichocki N."/>
            <person name="Veneault-Fourrey C."/>
            <person name="LaButti K."/>
            <person name="Lindquist E.A."/>
            <person name="Lipzen A."/>
            <person name="Lundell T."/>
            <person name="Morin E."/>
            <person name="Murat C."/>
            <person name="Sun H."/>
            <person name="Tunlid A."/>
            <person name="Henrissat B."/>
            <person name="Grigoriev I.V."/>
            <person name="Hibbett D.S."/>
            <person name="Martin F."/>
            <person name="Nordberg H.P."/>
            <person name="Cantor M.N."/>
            <person name="Hua S.X."/>
        </authorList>
    </citation>
    <scope>NUCLEOTIDE SEQUENCE [LARGE SCALE GENOMIC DNA]</scope>
    <source>
        <strain evidence="7 8">MAFF 305830</strain>
    </source>
</reference>
<comment type="caution">
    <text evidence="4">Lacks conserved residue(s) required for the propagation of feature annotation.</text>
</comment>
<dbReference type="SUPFAM" id="SSF52540">
    <property type="entry name" value="P-loop containing nucleoside triphosphate hydrolases"/>
    <property type="match status" value="1"/>
</dbReference>
<dbReference type="Gene3D" id="3.40.1090.10">
    <property type="entry name" value="Cytosolic phospholipase A2 catalytic domain"/>
    <property type="match status" value="1"/>
</dbReference>
<dbReference type="GO" id="GO:0019369">
    <property type="term" value="P:arachidonate metabolic process"/>
    <property type="evidence" value="ECO:0007669"/>
    <property type="project" value="TreeGrafter"/>
</dbReference>